<evidence type="ECO:0000259" key="1">
    <source>
        <dbReference type="SMART" id="SM00089"/>
    </source>
</evidence>
<dbReference type="InterPro" id="IPR022409">
    <property type="entry name" value="PKD/Chitinase_dom"/>
</dbReference>
<dbReference type="EMBL" id="FWEV01000083">
    <property type="protein sequence ID" value="SLM29234.1"/>
    <property type="molecule type" value="Genomic_DNA"/>
</dbReference>
<dbReference type="STRING" id="1246637.MTBBW1_1730032"/>
<dbReference type="InterPro" id="IPR035986">
    <property type="entry name" value="PKD_dom_sf"/>
</dbReference>
<reference evidence="2 3" key="1">
    <citation type="submission" date="2017-03" db="EMBL/GenBank/DDBJ databases">
        <authorList>
            <person name="Afonso C.L."/>
            <person name="Miller P.J."/>
            <person name="Scott M.A."/>
            <person name="Spackman E."/>
            <person name="Goraichik I."/>
            <person name="Dimitrov K.M."/>
            <person name="Suarez D.L."/>
            <person name="Swayne D.E."/>
        </authorList>
    </citation>
    <scope>NUCLEOTIDE SEQUENCE [LARGE SCALE GENOMIC DNA]</scope>
    <source>
        <strain evidence="2">PRJEB14757</strain>
    </source>
</reference>
<accession>A0A1W1H9S5</accession>
<dbReference type="Gene3D" id="2.60.40.10">
    <property type="entry name" value="Immunoglobulins"/>
    <property type="match status" value="3"/>
</dbReference>
<name>A0A1W1H9S5_9BACT</name>
<sequence>MDRLINTLGLFISIIFGLASIIATSGDSGDTTQTVEPETVPATIAIVVPSNNQVYAGGEYVSFVSQISDASATETYTYSWDSSLDGVLGTTANLNLNTLTAGNHTITLTLLDSAGNTVDSDSVTITVGESDSTSSNTAPVAAITSPTTDVSFNVGETITFQGTGTDAEDTTLTDSSLVWTSSIDGAMGTGGTISTNTLSAGEHTITLTVTDTAGSATSAFIIITVGGDTSTPTVQITSPADSSSATATYDVSAGDTINFVGSATDYDGTPITGDNLQWISSKDGALFTGGTYELHTRSVEALDYEPLKEGEHTIYLRAVGASGTAQASITINIVNSNPVAVISNPPEECPDSNTLCQTFAPGEWINFQGTATDTEDGNLSGRNLEWTSHIDGLLGTGESLNIKTDNVDALGNLPMTDGEHIITLEAKDEWGASGIDSVVINIGTNTSPVPSIIYPSSDYTSASSTGFVTFYGQADDAEDGSLNSDDMEWYRSDQEGKIPAEEASGAGLLTSSVRLDISTFETGTHTITLVATDSMGSKGVVSRNITVP</sequence>
<gene>
    <name evidence="2" type="ORF">MTBBW1_1730032</name>
</gene>
<protein>
    <recommendedName>
        <fullName evidence="1">PKD/Chitinase domain-containing protein</fullName>
    </recommendedName>
</protein>
<evidence type="ECO:0000313" key="2">
    <source>
        <dbReference type="EMBL" id="SLM29234.1"/>
    </source>
</evidence>
<keyword evidence="3" id="KW-1185">Reference proteome</keyword>
<feature type="domain" description="PKD/Chitinase" evidence="1">
    <location>
        <begin position="452"/>
        <end position="548"/>
    </location>
</feature>
<dbReference type="SMART" id="SM00089">
    <property type="entry name" value="PKD"/>
    <property type="match status" value="4"/>
</dbReference>
<feature type="domain" description="PKD/Chitinase" evidence="1">
    <location>
        <begin position="140"/>
        <end position="228"/>
    </location>
</feature>
<feature type="domain" description="PKD/Chitinase" evidence="1">
    <location>
        <begin position="244"/>
        <end position="336"/>
    </location>
</feature>
<dbReference type="InterPro" id="IPR013783">
    <property type="entry name" value="Ig-like_fold"/>
</dbReference>
<dbReference type="Proteomes" id="UP000191931">
    <property type="component" value="Unassembled WGS sequence"/>
</dbReference>
<evidence type="ECO:0000313" key="3">
    <source>
        <dbReference type="Proteomes" id="UP000191931"/>
    </source>
</evidence>
<dbReference type="AlphaFoldDB" id="A0A1W1H9S5"/>
<dbReference type="CDD" id="cd00146">
    <property type="entry name" value="PKD"/>
    <property type="match status" value="1"/>
</dbReference>
<proteinExistence type="predicted"/>
<organism evidence="2 3">
    <name type="scientific">Desulfamplus magnetovallimortis</name>
    <dbReference type="NCBI Taxonomy" id="1246637"/>
    <lineage>
        <taxon>Bacteria</taxon>
        <taxon>Pseudomonadati</taxon>
        <taxon>Thermodesulfobacteriota</taxon>
        <taxon>Desulfobacteria</taxon>
        <taxon>Desulfobacterales</taxon>
        <taxon>Desulfobacteraceae</taxon>
        <taxon>Desulfamplus</taxon>
    </lineage>
</organism>
<dbReference type="SUPFAM" id="SSF49299">
    <property type="entry name" value="PKD domain"/>
    <property type="match status" value="2"/>
</dbReference>
<feature type="domain" description="PKD/Chitinase" evidence="1">
    <location>
        <begin position="50"/>
        <end position="130"/>
    </location>
</feature>